<evidence type="ECO:0000313" key="7">
    <source>
        <dbReference type="EMBL" id="NYS94854.1"/>
    </source>
</evidence>
<evidence type="ECO:0000259" key="6">
    <source>
        <dbReference type="PROSITE" id="PS50046"/>
    </source>
</evidence>
<dbReference type="Proteomes" id="UP000561011">
    <property type="component" value="Unassembled WGS sequence"/>
</dbReference>
<proteinExistence type="predicted"/>
<keyword evidence="1" id="KW-0600">Photoreceptor protein</keyword>
<comment type="caution">
    <text evidence="7">The sequence shown here is derived from an EMBL/GenBank/DDBJ whole genome shotgun (WGS) entry which is preliminary data.</text>
</comment>
<dbReference type="InterPro" id="IPR013654">
    <property type="entry name" value="PAS_2"/>
</dbReference>
<accession>A0A853EYC8</accession>
<organism evidence="7 8">
    <name type="scientific">Sanguibacter inulinus</name>
    <dbReference type="NCBI Taxonomy" id="60922"/>
    <lineage>
        <taxon>Bacteria</taxon>
        <taxon>Bacillati</taxon>
        <taxon>Actinomycetota</taxon>
        <taxon>Actinomycetes</taxon>
        <taxon>Micrococcales</taxon>
        <taxon>Sanguibacteraceae</taxon>
        <taxon>Sanguibacter</taxon>
    </lineage>
</organism>
<dbReference type="InterPro" id="IPR013515">
    <property type="entry name" value="Phytochrome_cen-reg"/>
</dbReference>
<dbReference type="Pfam" id="PF01590">
    <property type="entry name" value="GAF"/>
    <property type="match status" value="1"/>
</dbReference>
<protein>
    <submittedName>
        <fullName evidence="7">SpoIIE family protein phosphatase</fullName>
    </submittedName>
</protein>
<dbReference type="InterPro" id="IPR001932">
    <property type="entry name" value="PPM-type_phosphatase-like_dom"/>
</dbReference>
<dbReference type="PRINTS" id="PR01033">
    <property type="entry name" value="PHYTOCHROME"/>
</dbReference>
<keyword evidence="4" id="KW-0157">Chromophore</keyword>
<dbReference type="SMART" id="SM00065">
    <property type="entry name" value="GAF"/>
    <property type="match status" value="1"/>
</dbReference>
<dbReference type="SUPFAM" id="SSF55781">
    <property type="entry name" value="GAF domain-like"/>
    <property type="match status" value="2"/>
</dbReference>
<sequence length="757" mass="82014">MTALPPRQTLLTPDTPVDLDNCAREPIHIPGRVQPRGCLLVVRSSDLTVVQCSVNVAELLGRPSETLLGSTLREGLGTYFEGVVRRHLAAGPRLHDRNPLLVAVEVDGQLREMDAILHRIPLPDDLDDSLLVIELEPAEGLRPFTFANTYQAVRDAVNDLNRVSSLAEVFDIAARHVRDLTGFDRVMIYAFDEDYNGEVVAEVHREGLNSFLGLHYPATDIPAQARALYEKNWIRLISDVDYVPSEIVPTANPITGAPLDLTHATLRSVSPIHLEYLGNMGVRASMSISLLRDGKLWGLIACHHYSGPHEPPFGVRAAAEFLGSTLSLRLVAQVEEDRLAASQRAAGMLADLVARSRDEDLPLGQALTGSDLLLDLVQADGVVVFADDEISTRGETPDAQKSRELAEWVLEQDDDLVRTDSIVASVPELAGTDDAAGLLGITLPDGQAVVWLRHEATRDVDWGGDPHNKTIERLEDNSVRLSPRKSFERWREVVRDHSIPWQDDVVVSATSLRAHLVEALYLRGQRDLRSAQAMQRSMLPTSLPQPTGWQVTARYEPADGGRVGGDWYDALVLPSGRLAAVVGDVAGHGLPAAASMGQLRNALRAILVGSESPARSIAELDRVARWTLPDQYATVLVAVLDLATGEVEYSCAGHLPPLLLAPDSSSTWDRPLGTPPLGILDSEPATRRVTVPKGGGIALFSDGLVERRTESIVVGVERLQSALAGGAGVDGAMELSHAADSNDDATLLLLCRDEDCA</sequence>
<keyword evidence="5" id="KW-0675">Receptor</keyword>
<keyword evidence="2" id="KW-0716">Sensory transduction</keyword>
<dbReference type="SUPFAM" id="SSF55785">
    <property type="entry name" value="PYP-like sensor domain (PAS domain)"/>
    <property type="match status" value="1"/>
</dbReference>
<dbReference type="PROSITE" id="PS50046">
    <property type="entry name" value="PHYTOCHROME_2"/>
    <property type="match status" value="1"/>
</dbReference>
<dbReference type="Gene3D" id="3.30.450.20">
    <property type="entry name" value="PAS domain"/>
    <property type="match status" value="1"/>
</dbReference>
<dbReference type="GO" id="GO:0009584">
    <property type="term" value="P:detection of visible light"/>
    <property type="evidence" value="ECO:0007669"/>
    <property type="project" value="InterPro"/>
</dbReference>
<dbReference type="InterPro" id="IPR029016">
    <property type="entry name" value="GAF-like_dom_sf"/>
</dbReference>
<dbReference type="InterPro" id="IPR003018">
    <property type="entry name" value="GAF"/>
</dbReference>
<dbReference type="InterPro" id="IPR016132">
    <property type="entry name" value="Phyto_chromo_attachment"/>
</dbReference>
<keyword evidence="8" id="KW-1185">Reference proteome</keyword>
<name>A0A853EYC8_9MICO</name>
<dbReference type="Gene3D" id="3.30.450.40">
    <property type="match status" value="1"/>
</dbReference>
<dbReference type="InterPro" id="IPR043150">
    <property type="entry name" value="Phytochrome_PHY_sf"/>
</dbReference>
<evidence type="ECO:0000256" key="1">
    <source>
        <dbReference type="ARBA" id="ARBA00022543"/>
    </source>
</evidence>
<dbReference type="RefSeq" id="WP_179914134.1">
    <property type="nucleotide sequence ID" value="NZ_JACBYE010000046.1"/>
</dbReference>
<dbReference type="PANTHER" id="PTHR43156">
    <property type="entry name" value="STAGE II SPORULATION PROTEIN E-RELATED"/>
    <property type="match status" value="1"/>
</dbReference>
<dbReference type="GO" id="GO:0016791">
    <property type="term" value="F:phosphatase activity"/>
    <property type="evidence" value="ECO:0007669"/>
    <property type="project" value="TreeGrafter"/>
</dbReference>
<dbReference type="Pfam" id="PF07228">
    <property type="entry name" value="SpoIIE"/>
    <property type="match status" value="1"/>
</dbReference>
<feature type="domain" description="Phytochrome chromophore attachment site" evidence="6">
    <location>
        <begin position="165"/>
        <end position="324"/>
    </location>
</feature>
<dbReference type="SMART" id="SM00331">
    <property type="entry name" value="PP2C_SIG"/>
    <property type="match status" value="1"/>
</dbReference>
<evidence type="ECO:0000313" key="8">
    <source>
        <dbReference type="Proteomes" id="UP000561011"/>
    </source>
</evidence>
<dbReference type="InterPro" id="IPR036457">
    <property type="entry name" value="PPM-type-like_dom_sf"/>
</dbReference>
<dbReference type="EMBL" id="JACBYE010000046">
    <property type="protein sequence ID" value="NYS94854.1"/>
    <property type="molecule type" value="Genomic_DNA"/>
</dbReference>
<dbReference type="AlphaFoldDB" id="A0A853EYC8"/>
<dbReference type="PANTHER" id="PTHR43156:SF2">
    <property type="entry name" value="STAGE II SPORULATION PROTEIN E"/>
    <property type="match status" value="1"/>
</dbReference>
<dbReference type="Pfam" id="PF08446">
    <property type="entry name" value="PAS_2"/>
    <property type="match status" value="1"/>
</dbReference>
<dbReference type="SUPFAM" id="SSF81606">
    <property type="entry name" value="PP2C-like"/>
    <property type="match status" value="1"/>
</dbReference>
<evidence type="ECO:0000256" key="3">
    <source>
        <dbReference type="ARBA" id="ARBA00022801"/>
    </source>
</evidence>
<dbReference type="InterPro" id="IPR001294">
    <property type="entry name" value="Phytochrome"/>
</dbReference>
<dbReference type="InterPro" id="IPR052016">
    <property type="entry name" value="Bact_Sigma-Reg"/>
</dbReference>
<gene>
    <name evidence="7" type="ORF">HZZ10_15155</name>
</gene>
<dbReference type="Gene3D" id="3.30.450.270">
    <property type="match status" value="1"/>
</dbReference>
<evidence type="ECO:0000256" key="5">
    <source>
        <dbReference type="ARBA" id="ARBA00023170"/>
    </source>
</evidence>
<dbReference type="Gene3D" id="3.60.40.10">
    <property type="entry name" value="PPM-type phosphatase domain"/>
    <property type="match status" value="1"/>
</dbReference>
<dbReference type="InterPro" id="IPR035965">
    <property type="entry name" value="PAS-like_dom_sf"/>
</dbReference>
<dbReference type="GO" id="GO:0009881">
    <property type="term" value="F:photoreceptor activity"/>
    <property type="evidence" value="ECO:0007669"/>
    <property type="project" value="UniProtKB-KW"/>
</dbReference>
<dbReference type="Pfam" id="PF00360">
    <property type="entry name" value="PHY"/>
    <property type="match status" value="1"/>
</dbReference>
<evidence type="ECO:0000256" key="2">
    <source>
        <dbReference type="ARBA" id="ARBA00022606"/>
    </source>
</evidence>
<dbReference type="GO" id="GO:0006355">
    <property type="term" value="P:regulation of DNA-templated transcription"/>
    <property type="evidence" value="ECO:0007669"/>
    <property type="project" value="InterPro"/>
</dbReference>
<evidence type="ECO:0000256" key="4">
    <source>
        <dbReference type="ARBA" id="ARBA00022991"/>
    </source>
</evidence>
<keyword evidence="3" id="KW-0378">Hydrolase</keyword>
<reference evidence="7 8" key="1">
    <citation type="submission" date="2020-07" db="EMBL/GenBank/DDBJ databases">
        <title>MOT database genomes.</title>
        <authorList>
            <person name="Joseph S."/>
            <person name="Aduse-Opoku J."/>
            <person name="Hashim A."/>
            <person name="Wade W."/>
            <person name="Curtis M."/>
        </authorList>
    </citation>
    <scope>NUCLEOTIDE SEQUENCE [LARGE SCALE GENOMIC DNA]</scope>
    <source>
        <strain evidence="7 8">DSM 100099</strain>
    </source>
</reference>